<proteinExistence type="predicted"/>
<reference evidence="2 3" key="1">
    <citation type="submission" date="2019-07" db="EMBL/GenBank/DDBJ databases">
        <title>Complete genome sequence of bacteriophages infecting Erwinia pyrifoliae.</title>
        <authorList>
            <person name="Kim S.G."/>
            <person name="Park S.C."/>
        </authorList>
    </citation>
    <scope>NUCLEOTIDE SEQUENCE [LARGE SCALE GENOMIC DNA]</scope>
</reference>
<sequence length="93" mass="10575">MAPSKREENKLEKSKIEIAQEERNTKMLQVRNLSDVFGFKVPNLGHGKCLILCGQKRRWGNAYKKFAVHCETDELLGNLMQILGAGGKVFEVR</sequence>
<name>A0A5J6DAQ6_9CAUD</name>
<evidence type="ECO:0000313" key="2">
    <source>
        <dbReference type="EMBL" id="QEQ94969.1"/>
    </source>
</evidence>
<keyword evidence="3" id="KW-1185">Reference proteome</keyword>
<evidence type="ECO:0000256" key="1">
    <source>
        <dbReference type="SAM" id="Coils"/>
    </source>
</evidence>
<dbReference type="EMBL" id="MN184887">
    <property type="protein sequence ID" value="QEQ94969.1"/>
    <property type="molecule type" value="Genomic_DNA"/>
</dbReference>
<feature type="coiled-coil region" evidence="1">
    <location>
        <begin position="4"/>
        <end position="31"/>
    </location>
</feature>
<organism evidence="2 3">
    <name type="scientific">Erwinia phage pEp_SNUABM_01</name>
    <dbReference type="NCBI Taxonomy" id="2601643"/>
    <lineage>
        <taxon>Viruses</taxon>
        <taxon>Duplodnaviria</taxon>
        <taxon>Heunggongvirae</taxon>
        <taxon>Uroviricota</taxon>
        <taxon>Caudoviricetes</taxon>
        <taxon>Vequintavirinae</taxon>
        <taxon>Henunavirus</taxon>
        <taxon>Henunavirus SNUABM01</taxon>
    </lineage>
</organism>
<accession>A0A5J6DAQ6</accession>
<gene>
    <name evidence="2" type="ORF">pEpSNUABM01_143</name>
</gene>
<dbReference type="Proteomes" id="UP000326545">
    <property type="component" value="Segment"/>
</dbReference>
<keyword evidence="1" id="KW-0175">Coiled coil</keyword>
<evidence type="ECO:0000313" key="3">
    <source>
        <dbReference type="Proteomes" id="UP000326545"/>
    </source>
</evidence>
<protein>
    <submittedName>
        <fullName evidence="2">Uncharacterized protein</fullName>
    </submittedName>
</protein>